<evidence type="ECO:0000313" key="1">
    <source>
        <dbReference type="EMBL" id="PZR04661.1"/>
    </source>
</evidence>
<name>A0A2W5V3W0_9CORY</name>
<evidence type="ECO:0000313" key="2">
    <source>
        <dbReference type="Proteomes" id="UP000249432"/>
    </source>
</evidence>
<dbReference type="AlphaFoldDB" id="A0A2W5V3W0"/>
<comment type="caution">
    <text evidence="1">The sequence shown here is derived from an EMBL/GenBank/DDBJ whole genome shotgun (WGS) entry which is preliminary data.</text>
</comment>
<gene>
    <name evidence="1" type="ORF">DI525_06365</name>
</gene>
<accession>A0A2W5V3W0</accession>
<organism evidence="1 2">
    <name type="scientific">Corynebacterium kroppenstedtii</name>
    <dbReference type="NCBI Taxonomy" id="161879"/>
    <lineage>
        <taxon>Bacteria</taxon>
        <taxon>Bacillati</taxon>
        <taxon>Actinomycetota</taxon>
        <taxon>Actinomycetes</taxon>
        <taxon>Mycobacteriales</taxon>
        <taxon>Corynebacteriaceae</taxon>
        <taxon>Corynebacterium</taxon>
    </lineage>
</organism>
<dbReference type="Proteomes" id="UP000249432">
    <property type="component" value="Unassembled WGS sequence"/>
</dbReference>
<dbReference type="InterPro" id="IPR019660">
    <property type="entry name" value="Put_sensory_transdc_reg_YbjN"/>
</dbReference>
<proteinExistence type="predicted"/>
<dbReference type="EMBL" id="QFRA01000014">
    <property type="protein sequence ID" value="PZR04661.1"/>
    <property type="molecule type" value="Genomic_DNA"/>
</dbReference>
<dbReference type="Pfam" id="PF10722">
    <property type="entry name" value="YbjN"/>
    <property type="match status" value="1"/>
</dbReference>
<protein>
    <submittedName>
        <fullName evidence="1">YbjN domain-containing protein</fullName>
    </submittedName>
</protein>
<sequence length="163" mass="18519">MGSMTKNDLIALLDEADIEYDAPEGKDFVAGILPGTRRLKTVALLIPGQNYLRIEAFVCRAVEEKQADVYRFLLQKNNKIFGVAYTLDANNDIYLAGYLPANLSPQDLDRALGQLLDRADNDFNRMLEMGFEESIRKEWAWRLSRGESTRNLEAFEALRPADE</sequence>
<dbReference type="SUPFAM" id="SSF69635">
    <property type="entry name" value="Type III secretory system chaperone-like"/>
    <property type="match status" value="1"/>
</dbReference>
<dbReference type="Gene3D" id="3.30.1460.10">
    <property type="match status" value="1"/>
</dbReference>
<reference evidence="1 2" key="1">
    <citation type="submission" date="2017-08" db="EMBL/GenBank/DDBJ databases">
        <title>Infants hospitalized years apart are colonized by the same room-sourced microbial strains.</title>
        <authorList>
            <person name="Brooks B."/>
            <person name="Olm M.R."/>
            <person name="Firek B.A."/>
            <person name="Baker R."/>
            <person name="Thomas B.C."/>
            <person name="Morowitz M.J."/>
            <person name="Banfield J.F."/>
        </authorList>
    </citation>
    <scope>NUCLEOTIDE SEQUENCE [LARGE SCALE GENOMIC DNA]</scope>
    <source>
        <strain evidence="1">S2_003_000_R1_3</strain>
    </source>
</reference>